<organism evidence="1 2">
    <name type="scientific">Pseudokineococcus marinus</name>
    <dbReference type="NCBI Taxonomy" id="351215"/>
    <lineage>
        <taxon>Bacteria</taxon>
        <taxon>Bacillati</taxon>
        <taxon>Actinomycetota</taxon>
        <taxon>Actinomycetes</taxon>
        <taxon>Kineosporiales</taxon>
        <taxon>Kineosporiaceae</taxon>
        <taxon>Pseudokineococcus</taxon>
    </lineage>
</organism>
<sequence length="46" mass="4955">VLARAGLTARARFTGPGDDVFVELRGRLDALGETEREDDGRPDGAR</sequence>
<evidence type="ECO:0000313" key="2">
    <source>
        <dbReference type="Proteomes" id="UP000555552"/>
    </source>
</evidence>
<gene>
    <name evidence="1" type="ORF">HLB09_05415</name>
</gene>
<accession>A0A849BYE1</accession>
<protein>
    <submittedName>
        <fullName evidence="1">Uncharacterized protein</fullName>
    </submittedName>
</protein>
<reference evidence="1 2" key="1">
    <citation type="submission" date="2020-05" db="EMBL/GenBank/DDBJ databases">
        <title>MicrobeNet Type strains.</title>
        <authorList>
            <person name="Nicholson A.C."/>
        </authorList>
    </citation>
    <scope>NUCLEOTIDE SEQUENCE [LARGE SCALE GENOMIC DNA]</scope>
    <source>
        <strain evidence="1 2">JCM 14547</strain>
    </source>
</reference>
<evidence type="ECO:0000313" key="1">
    <source>
        <dbReference type="EMBL" id="NNH22538.1"/>
    </source>
</evidence>
<feature type="non-terminal residue" evidence="1">
    <location>
        <position position="1"/>
    </location>
</feature>
<dbReference type="EMBL" id="JABEMA010000048">
    <property type="protein sequence ID" value="NNH22538.1"/>
    <property type="molecule type" value="Genomic_DNA"/>
</dbReference>
<proteinExistence type="predicted"/>
<name>A0A849BYE1_9ACTN</name>
<dbReference type="Proteomes" id="UP000555552">
    <property type="component" value="Unassembled WGS sequence"/>
</dbReference>
<comment type="caution">
    <text evidence="1">The sequence shown here is derived from an EMBL/GenBank/DDBJ whole genome shotgun (WGS) entry which is preliminary data.</text>
</comment>
<dbReference type="AlphaFoldDB" id="A0A849BYE1"/>
<keyword evidence="2" id="KW-1185">Reference proteome</keyword>